<evidence type="ECO:0000256" key="19">
    <source>
        <dbReference type="PROSITE-ProRule" id="PRU10141"/>
    </source>
</evidence>
<dbReference type="PROSITE" id="PS50011">
    <property type="entry name" value="PROTEIN_KINASE_DOM"/>
    <property type="match status" value="1"/>
</dbReference>
<keyword evidence="16" id="KW-0325">Glycoprotein</keyword>
<dbReference type="AlphaFoldDB" id="D8S4M6"/>
<keyword evidence="13 19" id="KW-0067">ATP-binding</keyword>
<evidence type="ECO:0000256" key="6">
    <source>
        <dbReference type="ARBA" id="ARBA00022614"/>
    </source>
</evidence>
<dbReference type="Pfam" id="PF07714">
    <property type="entry name" value="PK_Tyr_Ser-Thr"/>
    <property type="match status" value="1"/>
</dbReference>
<dbReference type="GO" id="GO:0005886">
    <property type="term" value="C:plasma membrane"/>
    <property type="evidence" value="ECO:0000318"/>
    <property type="project" value="GO_Central"/>
</dbReference>
<dbReference type="SUPFAM" id="SSF52058">
    <property type="entry name" value="L domain-like"/>
    <property type="match status" value="1"/>
</dbReference>
<dbReference type="Gramene" id="EFJ20776">
    <property type="protein sequence ID" value="EFJ20776"/>
    <property type="gene ID" value="SELMODRAFT_107954"/>
</dbReference>
<evidence type="ECO:0000256" key="17">
    <source>
        <dbReference type="ARBA" id="ARBA00047899"/>
    </source>
</evidence>
<evidence type="ECO:0000256" key="7">
    <source>
        <dbReference type="ARBA" id="ARBA00022679"/>
    </source>
</evidence>
<dbReference type="Pfam" id="PF00560">
    <property type="entry name" value="LRR_1"/>
    <property type="match status" value="4"/>
</dbReference>
<evidence type="ECO:0000256" key="15">
    <source>
        <dbReference type="ARBA" id="ARBA00023136"/>
    </source>
</evidence>
<comment type="similarity">
    <text evidence="2">Belongs to the protein kinase superfamily. Ser/Thr protein kinase family.</text>
</comment>
<sequence length="616" mass="67949">MPKVRLRGPAISLPWGAIRLNVLSGNALAELKSKLWDPKNALRSWDANLVNPCSWLYVDCDSQQRVITVMLEKQGLSGTLSPALADLPNLQNLRMKGNLISGSLPPQLGTLQGLLNLDLSANNFTGSIPSTLTNLTSLRTLLLNNNSLTGSIPSTLTLISSLQFLDVSYNNLSGPLPPKGTISEFNLLGNPDLCGAKVGTPCPESILPSSRRRGKQVWLNIGAVIGGIAAGALFLLLCPLLAVIVWRKHRGPKEVFFDVAAENDPHATFGQLRKFTLRELQIATDNFSDKNVLGQGGFGKVYKGSLENGKLVAVKRLRTDQNISAGGEHAFQTEVEIIGLAVHRNLLRLDGFCITPSERILVYPFMPNGSVASRLRKLKINHLKTLDWETRKQIALGAAHGLRYLHVHCSPRIIHRDVKAANVLLDKDFLAVVGDFGLAKLIDTKNTHITTNVRGTPGHIAPEYLSTGKSSEKTDVFGYGVLMLELITGKRAFDLARLFDDDDVMLLDWVKRFQQEGRLSELVDPKLRHSYQPNEVEKLTQIALLCTQASPSDRPKMVEVVSMLEGDGLAERWEEWQKVQVLRREEVDVGHKQLDEWMMIQGDSSNLEAIELSGAR</sequence>
<protein>
    <recommendedName>
        <fullName evidence="3">non-specific serine/threonine protein kinase</fullName>
        <ecNumber evidence="3">2.7.11.1</ecNumber>
    </recommendedName>
</protein>
<dbReference type="PANTHER" id="PTHR48056">
    <property type="entry name" value="LRR RECEPTOR-LIKE SERINE/THREONINE-PROTEIN KINASE-RELATED"/>
    <property type="match status" value="1"/>
</dbReference>
<evidence type="ECO:0000256" key="12">
    <source>
        <dbReference type="ARBA" id="ARBA00022777"/>
    </source>
</evidence>
<dbReference type="InterPro" id="IPR001245">
    <property type="entry name" value="Ser-Thr/Tyr_kinase_cat_dom"/>
</dbReference>
<evidence type="ECO:0000313" key="22">
    <source>
        <dbReference type="EMBL" id="EFJ20776.1"/>
    </source>
</evidence>
<keyword evidence="4" id="KW-1003">Cell membrane</keyword>
<keyword evidence="11 19" id="KW-0547">Nucleotide-binding</keyword>
<evidence type="ECO:0000256" key="3">
    <source>
        <dbReference type="ARBA" id="ARBA00012513"/>
    </source>
</evidence>
<dbReference type="Gene3D" id="3.30.200.20">
    <property type="entry name" value="Phosphorylase Kinase, domain 1"/>
    <property type="match status" value="1"/>
</dbReference>
<evidence type="ECO:0000256" key="9">
    <source>
        <dbReference type="ARBA" id="ARBA00022729"/>
    </source>
</evidence>
<comment type="catalytic activity">
    <reaction evidence="17">
        <text>L-threonyl-[protein] + ATP = O-phospho-L-threonyl-[protein] + ADP + H(+)</text>
        <dbReference type="Rhea" id="RHEA:46608"/>
        <dbReference type="Rhea" id="RHEA-COMP:11060"/>
        <dbReference type="Rhea" id="RHEA-COMP:11605"/>
        <dbReference type="ChEBI" id="CHEBI:15378"/>
        <dbReference type="ChEBI" id="CHEBI:30013"/>
        <dbReference type="ChEBI" id="CHEBI:30616"/>
        <dbReference type="ChEBI" id="CHEBI:61977"/>
        <dbReference type="ChEBI" id="CHEBI:456216"/>
        <dbReference type="EC" id="2.7.11.1"/>
    </reaction>
</comment>
<dbReference type="InterPro" id="IPR032675">
    <property type="entry name" value="LRR_dom_sf"/>
</dbReference>
<dbReference type="SUPFAM" id="SSF56112">
    <property type="entry name" value="Protein kinase-like (PK-like)"/>
    <property type="match status" value="1"/>
</dbReference>
<dbReference type="eggNOG" id="ENOG502QQ7B">
    <property type="taxonomic scope" value="Eukaryota"/>
</dbReference>
<keyword evidence="7" id="KW-0808">Transferase</keyword>
<keyword evidence="12" id="KW-0418">Kinase</keyword>
<dbReference type="Gene3D" id="1.10.510.10">
    <property type="entry name" value="Transferase(Phosphotransferase) domain 1"/>
    <property type="match status" value="1"/>
</dbReference>
<dbReference type="PROSITE" id="PS00108">
    <property type="entry name" value="PROTEIN_KINASE_ST"/>
    <property type="match status" value="1"/>
</dbReference>
<keyword evidence="14 20" id="KW-1133">Transmembrane helix</keyword>
<dbReference type="FunFam" id="3.80.10.10:FF:000024">
    <property type="entry name" value="Somatic embryogenesis receptor kinase 1"/>
    <property type="match status" value="1"/>
</dbReference>
<comment type="subcellular location">
    <subcellularLocation>
        <location evidence="1">Cell membrane</location>
        <topology evidence="1">Single-pass membrane protein</topology>
    </subcellularLocation>
</comment>
<evidence type="ECO:0000256" key="4">
    <source>
        <dbReference type="ARBA" id="ARBA00022475"/>
    </source>
</evidence>
<evidence type="ECO:0000256" key="5">
    <source>
        <dbReference type="ARBA" id="ARBA00022527"/>
    </source>
</evidence>
<dbReference type="Pfam" id="PF08263">
    <property type="entry name" value="LRRNT_2"/>
    <property type="match status" value="1"/>
</dbReference>
<dbReference type="EMBL" id="GL377601">
    <property type="protein sequence ID" value="EFJ20776.1"/>
    <property type="molecule type" value="Genomic_DNA"/>
</dbReference>
<feature type="transmembrane region" description="Helical" evidence="20">
    <location>
        <begin position="217"/>
        <end position="246"/>
    </location>
</feature>
<evidence type="ECO:0000256" key="20">
    <source>
        <dbReference type="SAM" id="Phobius"/>
    </source>
</evidence>
<keyword evidence="23" id="KW-1185">Reference proteome</keyword>
<evidence type="ECO:0000256" key="10">
    <source>
        <dbReference type="ARBA" id="ARBA00022737"/>
    </source>
</evidence>
<dbReference type="GO" id="GO:0004675">
    <property type="term" value="F:transmembrane receptor protein serine/threonine kinase activity"/>
    <property type="evidence" value="ECO:0000318"/>
    <property type="project" value="GO_Central"/>
</dbReference>
<keyword evidence="6" id="KW-0433">Leucine-rich repeat</keyword>
<dbReference type="InterPro" id="IPR011009">
    <property type="entry name" value="Kinase-like_dom_sf"/>
</dbReference>
<evidence type="ECO:0000256" key="2">
    <source>
        <dbReference type="ARBA" id="ARBA00008684"/>
    </source>
</evidence>
<dbReference type="EC" id="2.7.11.1" evidence="3"/>
<keyword evidence="15 20" id="KW-0472">Membrane</keyword>
<dbReference type="OMA" id="DVMIANC"/>
<dbReference type="GO" id="GO:0005524">
    <property type="term" value="F:ATP binding"/>
    <property type="evidence" value="ECO:0007669"/>
    <property type="project" value="UniProtKB-UniRule"/>
</dbReference>
<dbReference type="InterPro" id="IPR000719">
    <property type="entry name" value="Prot_kinase_dom"/>
</dbReference>
<dbReference type="InterPro" id="IPR008271">
    <property type="entry name" value="Ser/Thr_kinase_AS"/>
</dbReference>
<feature type="binding site" evidence="19">
    <location>
        <position position="315"/>
    </location>
    <ligand>
        <name>ATP</name>
        <dbReference type="ChEBI" id="CHEBI:30616"/>
    </ligand>
</feature>
<dbReference type="Proteomes" id="UP000001514">
    <property type="component" value="Unassembled WGS sequence"/>
</dbReference>
<evidence type="ECO:0000256" key="13">
    <source>
        <dbReference type="ARBA" id="ARBA00022840"/>
    </source>
</evidence>
<evidence type="ECO:0000256" key="18">
    <source>
        <dbReference type="ARBA" id="ARBA00048679"/>
    </source>
</evidence>
<feature type="domain" description="Protein kinase" evidence="21">
    <location>
        <begin position="287"/>
        <end position="577"/>
    </location>
</feature>
<evidence type="ECO:0000259" key="21">
    <source>
        <dbReference type="PROSITE" id="PS50011"/>
    </source>
</evidence>
<dbReference type="HOGENOM" id="CLU_000288_92_7_1"/>
<evidence type="ECO:0000256" key="14">
    <source>
        <dbReference type="ARBA" id="ARBA00022989"/>
    </source>
</evidence>
<proteinExistence type="inferred from homology"/>
<accession>D8S4M6</accession>
<dbReference type="Gene3D" id="3.80.10.10">
    <property type="entry name" value="Ribonuclease Inhibitor"/>
    <property type="match status" value="1"/>
</dbReference>
<keyword evidence="5" id="KW-0723">Serine/threonine-protein kinase</keyword>
<evidence type="ECO:0000313" key="23">
    <source>
        <dbReference type="Proteomes" id="UP000001514"/>
    </source>
</evidence>
<organism evidence="23">
    <name type="scientific">Selaginella moellendorffii</name>
    <name type="common">Spikemoss</name>
    <dbReference type="NCBI Taxonomy" id="88036"/>
    <lineage>
        <taxon>Eukaryota</taxon>
        <taxon>Viridiplantae</taxon>
        <taxon>Streptophyta</taxon>
        <taxon>Embryophyta</taxon>
        <taxon>Tracheophyta</taxon>
        <taxon>Lycopodiopsida</taxon>
        <taxon>Selaginellales</taxon>
        <taxon>Selaginellaceae</taxon>
        <taxon>Selaginella</taxon>
    </lineage>
</organism>
<dbReference type="InterPro" id="IPR013210">
    <property type="entry name" value="LRR_N_plant-typ"/>
</dbReference>
<dbReference type="InterPro" id="IPR050647">
    <property type="entry name" value="Plant_LRR-RLKs"/>
</dbReference>
<reference evidence="22 23" key="1">
    <citation type="journal article" date="2011" name="Science">
        <title>The Selaginella genome identifies genetic changes associated with the evolution of vascular plants.</title>
        <authorList>
            <person name="Banks J.A."/>
            <person name="Nishiyama T."/>
            <person name="Hasebe M."/>
            <person name="Bowman J.L."/>
            <person name="Gribskov M."/>
            <person name="dePamphilis C."/>
            <person name="Albert V.A."/>
            <person name="Aono N."/>
            <person name="Aoyama T."/>
            <person name="Ambrose B.A."/>
            <person name="Ashton N.W."/>
            <person name="Axtell M.J."/>
            <person name="Barker E."/>
            <person name="Barker M.S."/>
            <person name="Bennetzen J.L."/>
            <person name="Bonawitz N.D."/>
            <person name="Chapple C."/>
            <person name="Cheng C."/>
            <person name="Correa L.G."/>
            <person name="Dacre M."/>
            <person name="DeBarry J."/>
            <person name="Dreyer I."/>
            <person name="Elias M."/>
            <person name="Engstrom E.M."/>
            <person name="Estelle M."/>
            <person name="Feng L."/>
            <person name="Finet C."/>
            <person name="Floyd S.K."/>
            <person name="Frommer W.B."/>
            <person name="Fujita T."/>
            <person name="Gramzow L."/>
            <person name="Gutensohn M."/>
            <person name="Harholt J."/>
            <person name="Hattori M."/>
            <person name="Heyl A."/>
            <person name="Hirai T."/>
            <person name="Hiwatashi Y."/>
            <person name="Ishikawa M."/>
            <person name="Iwata M."/>
            <person name="Karol K.G."/>
            <person name="Koehler B."/>
            <person name="Kolukisaoglu U."/>
            <person name="Kubo M."/>
            <person name="Kurata T."/>
            <person name="Lalonde S."/>
            <person name="Li K."/>
            <person name="Li Y."/>
            <person name="Litt A."/>
            <person name="Lyons E."/>
            <person name="Manning G."/>
            <person name="Maruyama T."/>
            <person name="Michael T.P."/>
            <person name="Mikami K."/>
            <person name="Miyazaki S."/>
            <person name="Morinaga S."/>
            <person name="Murata T."/>
            <person name="Mueller-Roeber B."/>
            <person name="Nelson D.R."/>
            <person name="Obara M."/>
            <person name="Oguri Y."/>
            <person name="Olmstead R.G."/>
            <person name="Onodera N."/>
            <person name="Petersen B.L."/>
            <person name="Pils B."/>
            <person name="Prigge M."/>
            <person name="Rensing S.A."/>
            <person name="Riano-Pachon D.M."/>
            <person name="Roberts A.W."/>
            <person name="Sato Y."/>
            <person name="Scheller H.V."/>
            <person name="Schulz B."/>
            <person name="Schulz C."/>
            <person name="Shakirov E.V."/>
            <person name="Shibagaki N."/>
            <person name="Shinohara N."/>
            <person name="Shippen D.E."/>
            <person name="Soerensen I."/>
            <person name="Sotooka R."/>
            <person name="Sugimoto N."/>
            <person name="Sugita M."/>
            <person name="Sumikawa N."/>
            <person name="Tanurdzic M."/>
            <person name="Theissen G."/>
            <person name="Ulvskov P."/>
            <person name="Wakazuki S."/>
            <person name="Weng J.K."/>
            <person name="Willats W.W."/>
            <person name="Wipf D."/>
            <person name="Wolf P.G."/>
            <person name="Yang L."/>
            <person name="Zimmer A.D."/>
            <person name="Zhu Q."/>
            <person name="Mitros T."/>
            <person name="Hellsten U."/>
            <person name="Loque D."/>
            <person name="Otillar R."/>
            <person name="Salamov A."/>
            <person name="Schmutz J."/>
            <person name="Shapiro H."/>
            <person name="Lindquist E."/>
            <person name="Lucas S."/>
            <person name="Rokhsar D."/>
            <person name="Grigoriev I.V."/>
        </authorList>
    </citation>
    <scope>NUCLEOTIDE SEQUENCE [LARGE SCALE GENOMIC DNA]</scope>
</reference>
<keyword evidence="10" id="KW-0677">Repeat</keyword>
<keyword evidence="8 20" id="KW-0812">Transmembrane</keyword>
<dbReference type="GO" id="GO:0007165">
    <property type="term" value="P:signal transduction"/>
    <property type="evidence" value="ECO:0000318"/>
    <property type="project" value="GO_Central"/>
</dbReference>
<dbReference type="FunFam" id="3.30.200.20:FF:000015">
    <property type="entry name" value="Somatic embryogenesis receptor kinase 1"/>
    <property type="match status" value="1"/>
</dbReference>
<dbReference type="SMART" id="SM00220">
    <property type="entry name" value="S_TKc"/>
    <property type="match status" value="1"/>
</dbReference>
<dbReference type="PANTHER" id="PTHR48056:SF81">
    <property type="entry name" value="RECEPTOR PROTEIN-TYROSINE KINASE CEPR1"/>
    <property type="match status" value="1"/>
</dbReference>
<gene>
    <name evidence="22" type="ORF">SELMODRAFT_107954</name>
</gene>
<dbReference type="STRING" id="88036.D8S4M6"/>
<name>D8S4M6_SELML</name>
<dbReference type="InterPro" id="IPR017441">
    <property type="entry name" value="Protein_kinase_ATP_BS"/>
</dbReference>
<dbReference type="InParanoid" id="D8S4M6"/>
<evidence type="ECO:0000256" key="11">
    <source>
        <dbReference type="ARBA" id="ARBA00022741"/>
    </source>
</evidence>
<evidence type="ECO:0000256" key="8">
    <source>
        <dbReference type="ARBA" id="ARBA00022692"/>
    </source>
</evidence>
<evidence type="ECO:0000256" key="1">
    <source>
        <dbReference type="ARBA" id="ARBA00004162"/>
    </source>
</evidence>
<dbReference type="FunFam" id="1.10.510.10:FF:000016">
    <property type="entry name" value="Somatic embryogenesis receptor-like kinase 1"/>
    <property type="match status" value="1"/>
</dbReference>
<keyword evidence="9" id="KW-0732">Signal</keyword>
<dbReference type="KEGG" id="smo:SELMODRAFT_107954"/>
<dbReference type="PROSITE" id="PS00107">
    <property type="entry name" value="PROTEIN_KINASE_ATP"/>
    <property type="match status" value="1"/>
</dbReference>
<evidence type="ECO:0000256" key="16">
    <source>
        <dbReference type="ARBA" id="ARBA00023180"/>
    </source>
</evidence>
<dbReference type="InterPro" id="IPR001611">
    <property type="entry name" value="Leu-rich_rpt"/>
</dbReference>
<comment type="catalytic activity">
    <reaction evidence="18">
        <text>L-seryl-[protein] + ATP = O-phospho-L-seryl-[protein] + ADP + H(+)</text>
        <dbReference type="Rhea" id="RHEA:17989"/>
        <dbReference type="Rhea" id="RHEA-COMP:9863"/>
        <dbReference type="Rhea" id="RHEA-COMP:11604"/>
        <dbReference type="ChEBI" id="CHEBI:15378"/>
        <dbReference type="ChEBI" id="CHEBI:29999"/>
        <dbReference type="ChEBI" id="CHEBI:30616"/>
        <dbReference type="ChEBI" id="CHEBI:83421"/>
        <dbReference type="ChEBI" id="CHEBI:456216"/>
        <dbReference type="EC" id="2.7.11.1"/>
    </reaction>
</comment>